<accession>A0AAQ3R7B4</accession>
<dbReference type="EMBL" id="CP138580">
    <property type="protein sequence ID" value="WPG98005.1"/>
    <property type="molecule type" value="Genomic_DNA"/>
</dbReference>
<keyword evidence="3" id="KW-1185">Reference proteome</keyword>
<sequence length="258" mass="27828">MSHFCSKAGPCFGLDLCEAPNAPPLWITRQRGLPGNVAHATYVNRIKSSPSSSHLSVPFVIPRHLCISITSLNRLNLHQTNRSYPSSIMSFLKNLEDQVGQDNINKIQQQFSGGNGQGGGLGGMLNSFTGGNNSQGNSQNNNNNNDDNDYSQQGNNSNDNQYNDNQQSNNRSDNDYNDNNNSSSSNSSNNYNSNSSNNNNSGNSNQGGLGGLLSSAEGAGRNVMVDQEVNQFMTKEGVPQGADGMVDNFVNQETSKYM</sequence>
<evidence type="ECO:0000256" key="1">
    <source>
        <dbReference type="SAM" id="MobiDB-lite"/>
    </source>
</evidence>
<evidence type="ECO:0000313" key="3">
    <source>
        <dbReference type="Proteomes" id="UP001303373"/>
    </source>
</evidence>
<feature type="compositionally biased region" description="Gly residues" evidence="1">
    <location>
        <begin position="113"/>
        <end position="123"/>
    </location>
</feature>
<feature type="compositionally biased region" description="Low complexity" evidence="1">
    <location>
        <begin position="124"/>
        <end position="204"/>
    </location>
</feature>
<gene>
    <name evidence="2" type="ORF">R9X50_00078800</name>
</gene>
<protein>
    <submittedName>
        <fullName evidence="2">Uncharacterized protein</fullName>
    </submittedName>
</protein>
<proteinExistence type="predicted"/>
<reference evidence="2 3" key="1">
    <citation type="submission" date="2023-11" db="EMBL/GenBank/DDBJ databases">
        <title>An acidophilic fungus is an integral part of prey digestion in a carnivorous sundew plant.</title>
        <authorList>
            <person name="Tsai I.J."/>
        </authorList>
    </citation>
    <scope>NUCLEOTIDE SEQUENCE [LARGE SCALE GENOMIC DNA]</scope>
    <source>
        <strain evidence="2">169a</strain>
    </source>
</reference>
<name>A0AAQ3R7B4_9PEZI</name>
<dbReference type="AlphaFoldDB" id="A0AAQ3R7B4"/>
<feature type="region of interest" description="Disordered" evidence="1">
    <location>
        <begin position="108"/>
        <end position="215"/>
    </location>
</feature>
<evidence type="ECO:0000313" key="2">
    <source>
        <dbReference type="EMBL" id="WPG98005.1"/>
    </source>
</evidence>
<organism evidence="2 3">
    <name type="scientific">Acrodontium crateriforme</name>
    <dbReference type="NCBI Taxonomy" id="150365"/>
    <lineage>
        <taxon>Eukaryota</taxon>
        <taxon>Fungi</taxon>
        <taxon>Dikarya</taxon>
        <taxon>Ascomycota</taxon>
        <taxon>Pezizomycotina</taxon>
        <taxon>Dothideomycetes</taxon>
        <taxon>Dothideomycetidae</taxon>
        <taxon>Mycosphaerellales</taxon>
        <taxon>Teratosphaeriaceae</taxon>
        <taxon>Acrodontium</taxon>
    </lineage>
</organism>
<dbReference type="Proteomes" id="UP001303373">
    <property type="component" value="Chromosome 1"/>
</dbReference>